<keyword evidence="2" id="KW-0732">Signal</keyword>
<comment type="caution">
    <text evidence="3">The sequence shown here is derived from an EMBL/GenBank/DDBJ whole genome shotgun (WGS) entry which is preliminary data.</text>
</comment>
<name>A0A7W6P0A5_9HYPH</name>
<protein>
    <submittedName>
        <fullName evidence="3">Uncharacterized protein (TIGR02186 family)</fullName>
    </submittedName>
</protein>
<organism evidence="3 4">
    <name type="scientific">Allorhizobium borbori</name>
    <dbReference type="NCBI Taxonomy" id="485907"/>
    <lineage>
        <taxon>Bacteria</taxon>
        <taxon>Pseudomonadati</taxon>
        <taxon>Pseudomonadota</taxon>
        <taxon>Alphaproteobacteria</taxon>
        <taxon>Hyphomicrobiales</taxon>
        <taxon>Rhizobiaceae</taxon>
        <taxon>Rhizobium/Agrobacterium group</taxon>
        <taxon>Allorhizobium</taxon>
    </lineage>
</organism>
<sequence length="270" mass="28922">MFRRRAFAALFALSSLSVLPAAAQSLVPFQMPDSPKETIEIGTSTSEIAIASDFRGADLTVFGALGNPDALLLAIGQYDVIVTLEGPAAPATVRRKERVLGVWVNTQSIGFAPAPESYSLASTRALDAIAKPQVLAEVGAGFSNMPLTPTDFAGAASRLGEFRDAFRRLKETNGLFQRDTNGVRFVASNLFRATLRLPANIPDGVHTVKAYLFKSGTYVAGRTLPLRVVKTGLEQTITDAAHQQPYLYGIFCVLLAVVTGWGASVAFRKD</sequence>
<evidence type="ECO:0000313" key="4">
    <source>
        <dbReference type="Proteomes" id="UP000584824"/>
    </source>
</evidence>
<keyword evidence="4" id="KW-1185">Reference proteome</keyword>
<feature type="signal peptide" evidence="2">
    <location>
        <begin position="1"/>
        <end position="23"/>
    </location>
</feature>
<gene>
    <name evidence="3" type="ORF">GGQ66_000030</name>
</gene>
<accession>A0A7W6P0A5</accession>
<evidence type="ECO:0000256" key="1">
    <source>
        <dbReference type="SAM" id="Phobius"/>
    </source>
</evidence>
<feature type="chain" id="PRO_5030997078" evidence="2">
    <location>
        <begin position="24"/>
        <end position="270"/>
    </location>
</feature>
<dbReference type="InterPro" id="IPR019088">
    <property type="entry name" value="CHP02186-rel_TM"/>
</dbReference>
<keyword evidence="1" id="KW-0472">Membrane</keyword>
<reference evidence="3 4" key="1">
    <citation type="submission" date="2020-08" db="EMBL/GenBank/DDBJ databases">
        <title>Genomic Encyclopedia of Type Strains, Phase IV (KMG-IV): sequencing the most valuable type-strain genomes for metagenomic binning, comparative biology and taxonomic classification.</title>
        <authorList>
            <person name="Goeker M."/>
        </authorList>
    </citation>
    <scope>NUCLEOTIDE SEQUENCE [LARGE SCALE GENOMIC DNA]</scope>
    <source>
        <strain evidence="3 4">DSM 26385</strain>
    </source>
</reference>
<dbReference type="Proteomes" id="UP000584824">
    <property type="component" value="Unassembled WGS sequence"/>
</dbReference>
<keyword evidence="1" id="KW-0812">Transmembrane</keyword>
<evidence type="ECO:0000313" key="3">
    <source>
        <dbReference type="EMBL" id="MBB4101514.1"/>
    </source>
</evidence>
<evidence type="ECO:0000256" key="2">
    <source>
        <dbReference type="SAM" id="SignalP"/>
    </source>
</evidence>
<dbReference type="RefSeq" id="WP_183788190.1">
    <property type="nucleotide sequence ID" value="NZ_JACIDU010000001.1"/>
</dbReference>
<keyword evidence="1" id="KW-1133">Transmembrane helix</keyword>
<dbReference type="Pfam" id="PF09608">
    <property type="entry name" value="Alph_Pro_TM"/>
    <property type="match status" value="1"/>
</dbReference>
<dbReference type="NCBIfam" id="TIGR02186">
    <property type="entry name" value="alph_Pro_TM"/>
    <property type="match status" value="1"/>
</dbReference>
<proteinExistence type="predicted"/>
<dbReference type="AlphaFoldDB" id="A0A7W6P0A5"/>
<dbReference type="EMBL" id="JACIDU010000001">
    <property type="protein sequence ID" value="MBB4101514.1"/>
    <property type="molecule type" value="Genomic_DNA"/>
</dbReference>
<feature type="transmembrane region" description="Helical" evidence="1">
    <location>
        <begin position="246"/>
        <end position="267"/>
    </location>
</feature>